<dbReference type="InterPro" id="IPR000551">
    <property type="entry name" value="MerR-type_HTH_dom"/>
</dbReference>
<sequence length="112" mass="12389">MRIGELAEKSGASRDTIRFYERNGLITSSKGNSPTNNYREYPEDSLFRLNFITGAREAGMSVADLRTIFDAMAGSCDQEAGHKVVAQKVEELEARAKQIEDVIAFLENALAD</sequence>
<dbReference type="PROSITE" id="PS50937">
    <property type="entry name" value="HTH_MERR_2"/>
    <property type="match status" value="1"/>
</dbReference>
<keyword evidence="8" id="KW-1185">Reference proteome</keyword>
<feature type="domain" description="HTH merR-type" evidence="6">
    <location>
        <begin position="1"/>
        <end position="71"/>
    </location>
</feature>
<evidence type="ECO:0000256" key="5">
    <source>
        <dbReference type="SAM" id="Coils"/>
    </source>
</evidence>
<dbReference type="RefSeq" id="WP_093323500.1">
    <property type="nucleotide sequence ID" value="NZ_FOSZ01000003.1"/>
</dbReference>
<dbReference type="Pfam" id="PF13411">
    <property type="entry name" value="MerR_1"/>
    <property type="match status" value="1"/>
</dbReference>
<dbReference type="SMART" id="SM00422">
    <property type="entry name" value="HTH_MERR"/>
    <property type="match status" value="1"/>
</dbReference>
<keyword evidence="4" id="KW-0804">Transcription</keyword>
<evidence type="ECO:0000313" key="8">
    <source>
        <dbReference type="Proteomes" id="UP000198851"/>
    </source>
</evidence>
<dbReference type="InterPro" id="IPR009061">
    <property type="entry name" value="DNA-bd_dom_put_sf"/>
</dbReference>
<gene>
    <name evidence="7" type="ORF">SAMN04488036_103464</name>
</gene>
<dbReference type="InterPro" id="IPR047057">
    <property type="entry name" value="MerR_fam"/>
</dbReference>
<accession>A0A1I4DUN5</accession>
<dbReference type="EMBL" id="FOSZ01000003">
    <property type="protein sequence ID" value="SFK97408.1"/>
    <property type="molecule type" value="Genomic_DNA"/>
</dbReference>
<dbReference type="Proteomes" id="UP000198851">
    <property type="component" value="Unassembled WGS sequence"/>
</dbReference>
<evidence type="ECO:0000313" key="7">
    <source>
        <dbReference type="EMBL" id="SFK97408.1"/>
    </source>
</evidence>
<evidence type="ECO:0000256" key="2">
    <source>
        <dbReference type="ARBA" id="ARBA00023015"/>
    </source>
</evidence>
<dbReference type="GO" id="GO:0003700">
    <property type="term" value="F:DNA-binding transcription factor activity"/>
    <property type="evidence" value="ECO:0007669"/>
    <property type="project" value="InterPro"/>
</dbReference>
<reference evidence="8" key="1">
    <citation type="submission" date="2016-10" db="EMBL/GenBank/DDBJ databases">
        <authorList>
            <person name="Varghese N."/>
            <person name="Submissions S."/>
        </authorList>
    </citation>
    <scope>NUCLEOTIDE SEQUENCE [LARGE SCALE GENOMIC DNA]</scope>
    <source>
        <strain evidence="8">DSM 28453</strain>
    </source>
</reference>
<protein>
    <submittedName>
        <fullName evidence="7">Transcriptional regulator, MerR family</fullName>
    </submittedName>
</protein>
<evidence type="ECO:0000256" key="1">
    <source>
        <dbReference type="ARBA" id="ARBA00022491"/>
    </source>
</evidence>
<dbReference type="PRINTS" id="PR00040">
    <property type="entry name" value="HTHMERR"/>
</dbReference>
<keyword evidence="1" id="KW-0678">Repressor</keyword>
<evidence type="ECO:0000256" key="4">
    <source>
        <dbReference type="ARBA" id="ARBA00023163"/>
    </source>
</evidence>
<dbReference type="SUPFAM" id="SSF46955">
    <property type="entry name" value="Putative DNA-binding domain"/>
    <property type="match status" value="1"/>
</dbReference>
<dbReference type="Gene3D" id="1.10.1660.10">
    <property type="match status" value="1"/>
</dbReference>
<dbReference type="PANTHER" id="PTHR30204">
    <property type="entry name" value="REDOX-CYCLING DRUG-SENSING TRANSCRIPTIONAL ACTIVATOR SOXR"/>
    <property type="match status" value="1"/>
</dbReference>
<feature type="coiled-coil region" evidence="5">
    <location>
        <begin position="82"/>
        <end position="109"/>
    </location>
</feature>
<keyword evidence="2" id="KW-0805">Transcription regulation</keyword>
<dbReference type="OrthoDB" id="9802944at2"/>
<dbReference type="PANTHER" id="PTHR30204:SF69">
    <property type="entry name" value="MERR-FAMILY TRANSCRIPTIONAL REGULATOR"/>
    <property type="match status" value="1"/>
</dbReference>
<evidence type="ECO:0000259" key="6">
    <source>
        <dbReference type="PROSITE" id="PS50937"/>
    </source>
</evidence>
<proteinExistence type="predicted"/>
<dbReference type="AlphaFoldDB" id="A0A1I4DUN5"/>
<dbReference type="GO" id="GO:0003677">
    <property type="term" value="F:DNA binding"/>
    <property type="evidence" value="ECO:0007669"/>
    <property type="project" value="UniProtKB-KW"/>
</dbReference>
<keyword evidence="3" id="KW-0238">DNA-binding</keyword>
<name>A0A1I4DUN5_9RHOB</name>
<evidence type="ECO:0000256" key="3">
    <source>
        <dbReference type="ARBA" id="ARBA00023125"/>
    </source>
</evidence>
<keyword evidence="5" id="KW-0175">Coiled coil</keyword>
<dbReference type="STRING" id="1280847.SAMN04488036_103464"/>
<organism evidence="7 8">
    <name type="scientific">Shimia haliotis</name>
    <dbReference type="NCBI Taxonomy" id="1280847"/>
    <lineage>
        <taxon>Bacteria</taxon>
        <taxon>Pseudomonadati</taxon>
        <taxon>Pseudomonadota</taxon>
        <taxon>Alphaproteobacteria</taxon>
        <taxon>Rhodobacterales</taxon>
        <taxon>Roseobacteraceae</taxon>
    </lineage>
</organism>